<evidence type="ECO:0000256" key="1">
    <source>
        <dbReference type="ARBA" id="ARBA00011051"/>
    </source>
</evidence>
<evidence type="ECO:0000313" key="8">
    <source>
        <dbReference type="Proteomes" id="UP000238314"/>
    </source>
</evidence>
<dbReference type="SUPFAM" id="SSF54593">
    <property type="entry name" value="Glyoxalase/Bleomycin resistance protein/Dihydroxybiphenyl dioxygenase"/>
    <property type="match status" value="1"/>
</dbReference>
<dbReference type="Proteomes" id="UP000186246">
    <property type="component" value="Unassembled WGS sequence"/>
</dbReference>
<proteinExistence type="inferred from homology"/>
<dbReference type="Pfam" id="PF00903">
    <property type="entry name" value="Glyoxalase"/>
    <property type="match status" value="1"/>
</dbReference>
<comment type="similarity">
    <text evidence="1">Belongs to the bleomycin resistance protein family.</text>
</comment>
<keyword evidence="8" id="KW-1185">Reference proteome</keyword>
<dbReference type="InterPro" id="IPR000335">
    <property type="entry name" value="Bleomycin-R"/>
</dbReference>
<gene>
    <name evidence="5" type="ORF">B0A70_10885</name>
    <name evidence="6" type="ORF">SAMN05421796_103179</name>
</gene>
<evidence type="ECO:0000259" key="4">
    <source>
        <dbReference type="PROSITE" id="PS51819"/>
    </source>
</evidence>
<evidence type="ECO:0000256" key="3">
    <source>
        <dbReference type="ARBA" id="ARBA00023251"/>
    </source>
</evidence>
<reference evidence="7" key="2">
    <citation type="submission" date="2017-01" db="EMBL/GenBank/DDBJ databases">
        <authorList>
            <person name="Varghese N."/>
            <person name="Submissions S."/>
        </authorList>
    </citation>
    <scope>NUCLEOTIDE SEQUENCE [LARGE SCALE GENOMIC DNA]</scope>
    <source>
        <strain evidence="7">DSM 21068</strain>
    </source>
</reference>
<evidence type="ECO:0000256" key="2">
    <source>
        <dbReference type="ARBA" id="ARBA00021572"/>
    </source>
</evidence>
<dbReference type="Proteomes" id="UP000238314">
    <property type="component" value="Unassembled WGS sequence"/>
</dbReference>
<dbReference type="PROSITE" id="PS51819">
    <property type="entry name" value="VOC"/>
    <property type="match status" value="1"/>
</dbReference>
<dbReference type="EMBL" id="MUGO01000015">
    <property type="protein sequence ID" value="PQA92555.1"/>
    <property type="molecule type" value="Genomic_DNA"/>
</dbReference>
<dbReference type="GO" id="GO:0046677">
    <property type="term" value="P:response to antibiotic"/>
    <property type="evidence" value="ECO:0007669"/>
    <property type="project" value="UniProtKB-KW"/>
</dbReference>
<dbReference type="OrthoDB" id="66829at2"/>
<dbReference type="Gene3D" id="3.10.180.10">
    <property type="entry name" value="2,3-Dihydroxybiphenyl 1,2-Dioxygenase, domain 1"/>
    <property type="match status" value="1"/>
</dbReference>
<dbReference type="STRING" id="551459.SAMN05421796_103179"/>
<reference evidence="5 8" key="1">
    <citation type="submission" date="2016-11" db="EMBL/GenBank/DDBJ databases">
        <title>Whole genomes of Flavobacteriaceae.</title>
        <authorList>
            <person name="Stine C."/>
            <person name="Li C."/>
            <person name="Tadesse D."/>
        </authorList>
    </citation>
    <scope>NUCLEOTIDE SEQUENCE [LARGE SCALE GENOMIC DNA]</scope>
    <source>
        <strain evidence="5 8">DSM 21068</strain>
    </source>
</reference>
<dbReference type="RefSeq" id="WP_076451158.1">
    <property type="nucleotide sequence ID" value="NZ_FTOJ01000003.1"/>
</dbReference>
<dbReference type="GO" id="GO:0051213">
    <property type="term" value="F:dioxygenase activity"/>
    <property type="evidence" value="ECO:0007669"/>
    <property type="project" value="UniProtKB-KW"/>
</dbReference>
<evidence type="ECO:0000313" key="7">
    <source>
        <dbReference type="Proteomes" id="UP000186246"/>
    </source>
</evidence>
<dbReference type="InterPro" id="IPR004360">
    <property type="entry name" value="Glyas_Fos-R_dOase_dom"/>
</dbReference>
<dbReference type="CDD" id="cd08349">
    <property type="entry name" value="BLMA_like"/>
    <property type="match status" value="1"/>
</dbReference>
<dbReference type="EMBL" id="FTOJ01000003">
    <property type="protein sequence ID" value="SIS78689.1"/>
    <property type="molecule type" value="Genomic_DNA"/>
</dbReference>
<keyword evidence="3" id="KW-0046">Antibiotic resistance</keyword>
<feature type="domain" description="VOC" evidence="4">
    <location>
        <begin position="1"/>
        <end position="117"/>
    </location>
</feature>
<organism evidence="6 7">
    <name type="scientific">Chryseobacterium piscicola</name>
    <dbReference type="NCBI Taxonomy" id="551459"/>
    <lineage>
        <taxon>Bacteria</taxon>
        <taxon>Pseudomonadati</taxon>
        <taxon>Bacteroidota</taxon>
        <taxon>Flavobacteriia</taxon>
        <taxon>Flavobacteriales</taxon>
        <taxon>Weeksellaceae</taxon>
        <taxon>Chryseobacterium group</taxon>
        <taxon>Chryseobacterium</taxon>
    </lineage>
</organism>
<accession>A0A1N7LY37</accession>
<keyword evidence="5" id="KW-0223">Dioxygenase</keyword>
<keyword evidence="5" id="KW-0560">Oxidoreductase</keyword>
<dbReference type="InterPro" id="IPR037523">
    <property type="entry name" value="VOC_core"/>
</dbReference>
<name>A0A1N7LY37_9FLAO</name>
<reference evidence="6" key="3">
    <citation type="submission" date="2017-01" db="EMBL/GenBank/DDBJ databases">
        <authorList>
            <person name="Mah S.A."/>
            <person name="Swanson W.J."/>
            <person name="Moy G.W."/>
            <person name="Vacquier V.D."/>
        </authorList>
    </citation>
    <scope>NUCLEOTIDE SEQUENCE [LARGE SCALE GENOMIC DNA]</scope>
    <source>
        <strain evidence="6">DSM 21068</strain>
    </source>
</reference>
<dbReference type="InterPro" id="IPR029068">
    <property type="entry name" value="Glyas_Bleomycin-R_OHBP_Dase"/>
</dbReference>
<sequence>MLTKIHPKLPMRDKTATKKYYIENLGFEQIGSDDFPDYLMLKKDEIEIHFFLFKDLKPEENYGMVYIRVADIEAQYQTLLDTKVAIHPNGSLQKKPWGQKEFALLDPDFNLLTFGEAV</sequence>
<evidence type="ECO:0000313" key="6">
    <source>
        <dbReference type="EMBL" id="SIS78689.1"/>
    </source>
</evidence>
<protein>
    <recommendedName>
        <fullName evidence="2">Bleomycin resistance protein</fullName>
    </recommendedName>
</protein>
<dbReference type="AlphaFoldDB" id="A0A1N7LY37"/>
<evidence type="ECO:0000313" key="5">
    <source>
        <dbReference type="EMBL" id="PQA92555.1"/>
    </source>
</evidence>